<reference evidence="3" key="1">
    <citation type="submission" date="2016-10" db="EMBL/GenBank/DDBJ databases">
        <authorList>
            <person name="Varghese N."/>
            <person name="Submissions S."/>
        </authorList>
    </citation>
    <scope>NUCLEOTIDE SEQUENCE [LARGE SCALE GENOMIC DNA]</scope>
    <source>
        <strain evidence="3">DSM 23676</strain>
    </source>
</reference>
<accession>A0A1H1PI20</accession>
<protein>
    <submittedName>
        <fullName evidence="2">Uncharacterized protein</fullName>
    </submittedName>
</protein>
<dbReference type="OrthoDB" id="3253720at2"/>
<keyword evidence="1" id="KW-0812">Transmembrane</keyword>
<proteinExistence type="predicted"/>
<dbReference type="RefSeq" id="WP_092010694.1">
    <property type="nucleotide sequence ID" value="NZ_LT629766.1"/>
</dbReference>
<dbReference type="Proteomes" id="UP000199597">
    <property type="component" value="Chromosome I"/>
</dbReference>
<evidence type="ECO:0000313" key="3">
    <source>
        <dbReference type="Proteomes" id="UP000199597"/>
    </source>
</evidence>
<evidence type="ECO:0000256" key="1">
    <source>
        <dbReference type="SAM" id="Phobius"/>
    </source>
</evidence>
<dbReference type="EMBL" id="LT629766">
    <property type="protein sequence ID" value="SDS10951.1"/>
    <property type="molecule type" value="Genomic_DNA"/>
</dbReference>
<feature type="transmembrane region" description="Helical" evidence="1">
    <location>
        <begin position="22"/>
        <end position="46"/>
    </location>
</feature>
<dbReference type="AlphaFoldDB" id="A0A1H1PI20"/>
<evidence type="ECO:0000313" key="2">
    <source>
        <dbReference type="EMBL" id="SDS10951.1"/>
    </source>
</evidence>
<organism evidence="2 3">
    <name type="scientific">Brevibacterium siliguriense</name>
    <dbReference type="NCBI Taxonomy" id="1136497"/>
    <lineage>
        <taxon>Bacteria</taxon>
        <taxon>Bacillati</taxon>
        <taxon>Actinomycetota</taxon>
        <taxon>Actinomycetes</taxon>
        <taxon>Micrococcales</taxon>
        <taxon>Brevibacteriaceae</taxon>
        <taxon>Brevibacterium</taxon>
    </lineage>
</organism>
<sequence>MPYIAVIIWAATAWIQISDRSLALSMLAFSIIVFILLCIPTFLAVIRALEWTLAEQLLELSIPTPPRRPTWSDRLRGARFYFGRIRRPTRRPSSFSRPDSSRSLHPWHPFFSWP</sequence>
<name>A0A1H1PI20_9MICO</name>
<gene>
    <name evidence="2" type="ORF">SAMN04489752_1003</name>
</gene>
<keyword evidence="1" id="KW-0472">Membrane</keyword>
<keyword evidence="1" id="KW-1133">Transmembrane helix</keyword>
<keyword evidence="3" id="KW-1185">Reference proteome</keyword>